<keyword evidence="1" id="KW-0812">Transmembrane</keyword>
<accession>A0A927CJ96</accession>
<feature type="transmembrane region" description="Helical" evidence="1">
    <location>
        <begin position="54"/>
        <end position="75"/>
    </location>
</feature>
<evidence type="ECO:0000313" key="3">
    <source>
        <dbReference type="Proteomes" id="UP000639396"/>
    </source>
</evidence>
<keyword evidence="1" id="KW-1133">Transmembrane helix</keyword>
<keyword evidence="1" id="KW-0472">Membrane</keyword>
<proteinExistence type="predicted"/>
<feature type="transmembrane region" description="Helical" evidence="1">
    <location>
        <begin position="20"/>
        <end position="42"/>
    </location>
</feature>
<reference evidence="2" key="1">
    <citation type="submission" date="2020-09" db="EMBL/GenBank/DDBJ databases">
        <title>A novel bacterium of genus Paenibacillus, isolated from South China Sea.</title>
        <authorList>
            <person name="Huang H."/>
            <person name="Mo K."/>
            <person name="Hu Y."/>
        </authorList>
    </citation>
    <scope>NUCLEOTIDE SEQUENCE</scope>
    <source>
        <strain evidence="2">IB182363</strain>
    </source>
</reference>
<dbReference type="EMBL" id="JACXJA010000067">
    <property type="protein sequence ID" value="MBD2866710.1"/>
    <property type="molecule type" value="Genomic_DNA"/>
</dbReference>
<gene>
    <name evidence="2" type="ORF">IDH45_32550</name>
</gene>
<dbReference type="AlphaFoldDB" id="A0A927CJ96"/>
<sequence length="85" mass="9193">MTTKTMAMEQQTVQDGNKLASVMTVAAWIALTIGVITCLVNVTEFSDRNLGLMIGVGFLIGSVQIYMIGAAIRLFHRDKSSRGSI</sequence>
<comment type="caution">
    <text evidence="2">The sequence shown here is derived from an EMBL/GenBank/DDBJ whole genome shotgun (WGS) entry which is preliminary data.</text>
</comment>
<organism evidence="2 3">
    <name type="scientific">Paenibacillus oceani</name>
    <dbReference type="NCBI Taxonomy" id="2772510"/>
    <lineage>
        <taxon>Bacteria</taxon>
        <taxon>Bacillati</taxon>
        <taxon>Bacillota</taxon>
        <taxon>Bacilli</taxon>
        <taxon>Bacillales</taxon>
        <taxon>Paenibacillaceae</taxon>
        <taxon>Paenibacillus</taxon>
    </lineage>
</organism>
<keyword evidence="3" id="KW-1185">Reference proteome</keyword>
<protein>
    <submittedName>
        <fullName evidence="2">Uncharacterized protein</fullName>
    </submittedName>
</protein>
<dbReference type="Proteomes" id="UP000639396">
    <property type="component" value="Unassembled WGS sequence"/>
</dbReference>
<evidence type="ECO:0000313" key="2">
    <source>
        <dbReference type="EMBL" id="MBD2866710.1"/>
    </source>
</evidence>
<name>A0A927CJ96_9BACL</name>
<evidence type="ECO:0000256" key="1">
    <source>
        <dbReference type="SAM" id="Phobius"/>
    </source>
</evidence>